<evidence type="ECO:0000313" key="8">
    <source>
        <dbReference type="Proteomes" id="UP001075354"/>
    </source>
</evidence>
<feature type="compositionally biased region" description="Acidic residues" evidence="5">
    <location>
        <begin position="267"/>
        <end position="277"/>
    </location>
</feature>
<gene>
    <name evidence="7" type="ORF">ONE63_002787</name>
</gene>
<dbReference type="Pfam" id="PF13445">
    <property type="entry name" value="zf-RING_UBOX"/>
    <property type="match status" value="1"/>
</dbReference>
<feature type="region of interest" description="Disordered" evidence="5">
    <location>
        <begin position="1"/>
        <end position="24"/>
    </location>
</feature>
<feature type="domain" description="RING-type" evidence="6">
    <location>
        <begin position="29"/>
        <end position="67"/>
    </location>
</feature>
<evidence type="ECO:0000256" key="2">
    <source>
        <dbReference type="ARBA" id="ARBA00022771"/>
    </source>
</evidence>
<comment type="caution">
    <text evidence="7">The sequence shown here is derived from an EMBL/GenBank/DDBJ whole genome shotgun (WGS) entry which is preliminary data.</text>
</comment>
<protein>
    <recommendedName>
        <fullName evidence="6">RING-type domain-containing protein</fullName>
    </recommendedName>
</protein>
<dbReference type="Proteomes" id="UP001075354">
    <property type="component" value="Chromosome 13"/>
</dbReference>
<organism evidence="7 8">
    <name type="scientific">Megalurothrips usitatus</name>
    <name type="common">bean blossom thrips</name>
    <dbReference type="NCBI Taxonomy" id="439358"/>
    <lineage>
        <taxon>Eukaryota</taxon>
        <taxon>Metazoa</taxon>
        <taxon>Ecdysozoa</taxon>
        <taxon>Arthropoda</taxon>
        <taxon>Hexapoda</taxon>
        <taxon>Insecta</taxon>
        <taxon>Pterygota</taxon>
        <taxon>Neoptera</taxon>
        <taxon>Paraneoptera</taxon>
        <taxon>Thysanoptera</taxon>
        <taxon>Terebrantia</taxon>
        <taxon>Thripoidea</taxon>
        <taxon>Thripidae</taxon>
        <taxon>Megalurothrips</taxon>
    </lineage>
</organism>
<dbReference type="AlphaFoldDB" id="A0AAV7XBB1"/>
<accession>A0AAV7XBB1</accession>
<evidence type="ECO:0000256" key="4">
    <source>
        <dbReference type="PROSITE-ProRule" id="PRU00175"/>
    </source>
</evidence>
<keyword evidence="3" id="KW-0862">Zinc</keyword>
<name>A0AAV7XBB1_9NEOP</name>
<dbReference type="PROSITE" id="PS50089">
    <property type="entry name" value="ZF_RING_2"/>
    <property type="match status" value="1"/>
</dbReference>
<feature type="region of interest" description="Disordered" evidence="5">
    <location>
        <begin position="263"/>
        <end position="296"/>
    </location>
</feature>
<keyword evidence="2 4" id="KW-0863">Zinc-finger</keyword>
<dbReference type="InterPro" id="IPR013083">
    <property type="entry name" value="Znf_RING/FYVE/PHD"/>
</dbReference>
<evidence type="ECO:0000256" key="3">
    <source>
        <dbReference type="ARBA" id="ARBA00022833"/>
    </source>
</evidence>
<reference evidence="7" key="1">
    <citation type="submission" date="2022-12" db="EMBL/GenBank/DDBJ databases">
        <title>Chromosome-level genome assembly of the bean flower thrips Megalurothrips usitatus.</title>
        <authorList>
            <person name="Ma L."/>
            <person name="Liu Q."/>
            <person name="Li H."/>
            <person name="Cai W."/>
        </authorList>
    </citation>
    <scope>NUCLEOTIDE SEQUENCE</scope>
    <source>
        <strain evidence="7">Cailab_2022a</strain>
    </source>
</reference>
<dbReference type="InterPro" id="IPR001841">
    <property type="entry name" value="Znf_RING"/>
</dbReference>
<dbReference type="SUPFAM" id="SSF57850">
    <property type="entry name" value="RING/U-box"/>
    <property type="match status" value="1"/>
</dbReference>
<evidence type="ECO:0000256" key="5">
    <source>
        <dbReference type="SAM" id="MobiDB-lite"/>
    </source>
</evidence>
<evidence type="ECO:0000313" key="7">
    <source>
        <dbReference type="EMBL" id="KAJ1521084.1"/>
    </source>
</evidence>
<dbReference type="SMART" id="SM00184">
    <property type="entry name" value="RING"/>
    <property type="match status" value="1"/>
</dbReference>
<evidence type="ECO:0000259" key="6">
    <source>
        <dbReference type="PROSITE" id="PS50089"/>
    </source>
</evidence>
<dbReference type="PANTHER" id="PTHR25464">
    <property type="entry name" value="TRIPARTITE MOTIF-CONTAINING PROTEIN 2-LIKE PROTEIN"/>
    <property type="match status" value="1"/>
</dbReference>
<proteinExistence type="predicted"/>
<keyword evidence="8" id="KW-1185">Reference proteome</keyword>
<feature type="compositionally biased region" description="Polar residues" evidence="5">
    <location>
        <begin position="1"/>
        <end position="21"/>
    </location>
</feature>
<evidence type="ECO:0000256" key="1">
    <source>
        <dbReference type="ARBA" id="ARBA00022723"/>
    </source>
</evidence>
<dbReference type="EMBL" id="JAPTSV010000013">
    <property type="protein sequence ID" value="KAJ1521084.1"/>
    <property type="molecule type" value="Genomic_DNA"/>
</dbReference>
<dbReference type="GO" id="GO:0008270">
    <property type="term" value="F:zinc ion binding"/>
    <property type="evidence" value="ECO:0007669"/>
    <property type="project" value="UniProtKB-KW"/>
</dbReference>
<dbReference type="InterPro" id="IPR027370">
    <property type="entry name" value="Znf-RING_euk"/>
</dbReference>
<dbReference type="PANTHER" id="PTHR25464:SF2">
    <property type="entry name" value="RING-TYPE DOMAIN-CONTAINING PROTEIN"/>
    <property type="match status" value="1"/>
</dbReference>
<dbReference type="Gene3D" id="3.30.40.10">
    <property type="entry name" value="Zinc/RING finger domain, C3HC4 (zinc finger)"/>
    <property type="match status" value="1"/>
</dbReference>
<keyword evidence="1" id="KW-0479">Metal-binding</keyword>
<sequence length="529" mass="58183">MADYDSQATADVNSHTLTSTDGGHGRMECPLCRELYAEGLRHPKLLPCGHGFCLRCLRGRDRCPRDHRLFSEGGADLPDDEYLLSLLAMPGRNKLAGADAGLRLRCEDCAAGAVELCVDQGHRLGSQRAHWHRQVLDGLQRIAARTDDPEADGEGHDALMRQLAATGGVEVTVDGVGDCEDVWTATVQLGGSMAEWTEEAWALRQLLLQLRAEDQLLPPVVDDVDSEPDMGFGLFAEEPSTAAALAEPEEETTDKRAVVAAAAAAEPPDELDSETDSEDRGFGLVDTPAEPKVRPRTPVLEDDDEELDVTVLTTTTDLSPERLSRVRRLVGVDCGQESSARLLQAVAPHLEQLQLRGAGRAHLLAAHRMPRLRRLEVSGAALWGDPFLLPALDHGGGLEEVQACLSAPTAASLLLAHHRTLRVARLMAPRPRAKATPSYYGSRAALERCQYRGRGALEDPATHRRSVYFPRRAPGHFPALERVEFHEERSWRFDRQGLPALKEDMRVIREMFPGVPVVLAEETLDWRHF</sequence>
<dbReference type="InterPro" id="IPR017907">
    <property type="entry name" value="Znf_RING_CS"/>
</dbReference>
<dbReference type="PROSITE" id="PS00518">
    <property type="entry name" value="ZF_RING_1"/>
    <property type="match status" value="1"/>
</dbReference>